<reference evidence="9" key="1">
    <citation type="submission" date="2016-10" db="EMBL/GenBank/DDBJ databases">
        <authorList>
            <person name="Varghese N."/>
            <person name="Submissions S."/>
        </authorList>
    </citation>
    <scope>NUCLEOTIDE SEQUENCE [LARGE SCALE GENOMIC DNA]</scope>
    <source>
        <strain evidence="9">CGMCC 1.8981</strain>
    </source>
</reference>
<gene>
    <name evidence="8" type="ORF">SAMN04487967_2210</name>
</gene>
<dbReference type="GO" id="GO:0016020">
    <property type="term" value="C:membrane"/>
    <property type="evidence" value="ECO:0007669"/>
    <property type="project" value="UniProtKB-SubCell"/>
</dbReference>
<dbReference type="InterPro" id="IPR002549">
    <property type="entry name" value="AI-2E-like"/>
</dbReference>
<accession>A0A1H6FY28</accession>
<evidence type="ECO:0000256" key="6">
    <source>
        <dbReference type="SAM" id="MobiDB-lite"/>
    </source>
</evidence>
<dbReference type="AlphaFoldDB" id="A0A1H6FY28"/>
<proteinExistence type="inferred from homology"/>
<evidence type="ECO:0000256" key="3">
    <source>
        <dbReference type="ARBA" id="ARBA00022692"/>
    </source>
</evidence>
<feature type="transmembrane region" description="Helical" evidence="7">
    <location>
        <begin position="196"/>
        <end position="221"/>
    </location>
</feature>
<sequence length="371" mass="39325">MDVRTAFFALLLVVLGAIATLMIAPLLQYVLAAALLAFVLHPAYERLAERMGPRPAALSLTIFAIVAAVVPLLIISIIVLDTVLSFLDGFDEEQAIESVFAFLVDDLGVEDGQLEAIETAVLTEVEASLSQAVEFVLLEVIGLLNASIEMGLGLIVFVFLLYYLLVDGDRLVAWLSDVAPIDPSVREELFDEVSTVTWAVIYSHVLVALVEGVLGGLGLYLLGVPNVAFWTVIMIVVAFLPAVGVWLVWAPAVGYLAMTSGPLPAVLLLLYGITVLSLVDNYLRAVFVDRGSGLHPAVVIVGVIGGIYLLGIMGLFLGPVLLAVFKAGLNVFNRLSLEGEARASSTDSEPSAPPKPQAGVERGVADSDGAD</sequence>
<feature type="transmembrane region" description="Helical" evidence="7">
    <location>
        <begin position="227"/>
        <end position="249"/>
    </location>
</feature>
<keyword evidence="9" id="KW-1185">Reference proteome</keyword>
<dbReference type="EMBL" id="FNWL01000002">
    <property type="protein sequence ID" value="SEH15721.1"/>
    <property type="molecule type" value="Genomic_DNA"/>
</dbReference>
<comment type="similarity">
    <text evidence="2">Belongs to the autoinducer-2 exporter (AI-2E) (TC 2.A.86) family.</text>
</comment>
<dbReference type="OrthoDB" id="137390at2157"/>
<name>A0A1H6FY28_9EURY</name>
<keyword evidence="3 7" id="KW-0812">Transmembrane</keyword>
<dbReference type="PANTHER" id="PTHR21716:SF4">
    <property type="entry name" value="TRANSMEMBRANE PROTEIN 245"/>
    <property type="match status" value="1"/>
</dbReference>
<feature type="transmembrane region" description="Helical" evidence="7">
    <location>
        <begin position="261"/>
        <end position="279"/>
    </location>
</feature>
<evidence type="ECO:0000256" key="1">
    <source>
        <dbReference type="ARBA" id="ARBA00004141"/>
    </source>
</evidence>
<keyword evidence="4 7" id="KW-1133">Transmembrane helix</keyword>
<dbReference type="Pfam" id="PF01594">
    <property type="entry name" value="AI-2E_transport"/>
    <property type="match status" value="1"/>
</dbReference>
<feature type="transmembrane region" description="Helical" evidence="7">
    <location>
        <begin position="26"/>
        <end position="44"/>
    </location>
</feature>
<comment type="subcellular location">
    <subcellularLocation>
        <location evidence="1">Membrane</location>
        <topology evidence="1">Multi-pass membrane protein</topology>
    </subcellularLocation>
</comment>
<evidence type="ECO:0000256" key="5">
    <source>
        <dbReference type="ARBA" id="ARBA00023136"/>
    </source>
</evidence>
<evidence type="ECO:0000256" key="4">
    <source>
        <dbReference type="ARBA" id="ARBA00022989"/>
    </source>
</evidence>
<protein>
    <submittedName>
        <fullName evidence="8">Predicted PurR-regulated permease PerM</fullName>
    </submittedName>
</protein>
<keyword evidence="5 7" id="KW-0472">Membrane</keyword>
<feature type="transmembrane region" description="Helical" evidence="7">
    <location>
        <begin position="140"/>
        <end position="165"/>
    </location>
</feature>
<feature type="transmembrane region" description="Helical" evidence="7">
    <location>
        <begin position="56"/>
        <end position="80"/>
    </location>
</feature>
<organism evidence="8 9">
    <name type="scientific">Natronorubrum sediminis</name>
    <dbReference type="NCBI Taxonomy" id="640943"/>
    <lineage>
        <taxon>Archaea</taxon>
        <taxon>Methanobacteriati</taxon>
        <taxon>Methanobacteriota</taxon>
        <taxon>Stenosarchaea group</taxon>
        <taxon>Halobacteria</taxon>
        <taxon>Halobacteriales</taxon>
        <taxon>Natrialbaceae</taxon>
        <taxon>Natronorubrum</taxon>
    </lineage>
</organism>
<evidence type="ECO:0000256" key="2">
    <source>
        <dbReference type="ARBA" id="ARBA00009773"/>
    </source>
</evidence>
<evidence type="ECO:0000313" key="9">
    <source>
        <dbReference type="Proteomes" id="UP000199112"/>
    </source>
</evidence>
<feature type="region of interest" description="Disordered" evidence="6">
    <location>
        <begin position="341"/>
        <end position="371"/>
    </location>
</feature>
<evidence type="ECO:0000313" key="8">
    <source>
        <dbReference type="EMBL" id="SEH15721.1"/>
    </source>
</evidence>
<dbReference type="PANTHER" id="PTHR21716">
    <property type="entry name" value="TRANSMEMBRANE PROTEIN"/>
    <property type="match status" value="1"/>
</dbReference>
<feature type="transmembrane region" description="Helical" evidence="7">
    <location>
        <begin position="299"/>
        <end position="325"/>
    </location>
</feature>
<dbReference type="RefSeq" id="WP_090507051.1">
    <property type="nucleotide sequence ID" value="NZ_FNWL01000002.1"/>
</dbReference>
<dbReference type="Proteomes" id="UP000199112">
    <property type="component" value="Unassembled WGS sequence"/>
</dbReference>
<evidence type="ECO:0000256" key="7">
    <source>
        <dbReference type="SAM" id="Phobius"/>
    </source>
</evidence>